<keyword evidence="8" id="KW-0732">Signal</keyword>
<feature type="chain" id="PRO_5007125695" description="Flagellar protein" evidence="8">
    <location>
        <begin position="22"/>
        <end position="139"/>
    </location>
</feature>
<keyword evidence="3 7" id="KW-1133">Transmembrane helix</keyword>
<feature type="signal peptide" evidence="8">
    <location>
        <begin position="1"/>
        <end position="21"/>
    </location>
</feature>
<evidence type="ECO:0000256" key="5">
    <source>
        <dbReference type="ARBA" id="ARBA00023143"/>
    </source>
</evidence>
<comment type="subcellular location">
    <subcellularLocation>
        <location evidence="7">Cell membrane</location>
    </subcellularLocation>
    <subcellularLocation>
        <location evidence="7">Bacterial flagellum basal body</location>
    </subcellularLocation>
</comment>
<dbReference type="GO" id="GO:0044781">
    <property type="term" value="P:bacterial-type flagellum organization"/>
    <property type="evidence" value="ECO:0007669"/>
    <property type="project" value="UniProtKB-UniRule"/>
</dbReference>
<evidence type="ECO:0000256" key="7">
    <source>
        <dbReference type="RuleBase" id="RU362064"/>
    </source>
</evidence>
<dbReference type="GO" id="GO:0009425">
    <property type="term" value="C:bacterial-type flagellum basal body"/>
    <property type="evidence" value="ECO:0007669"/>
    <property type="project" value="UniProtKB-SubCell"/>
</dbReference>
<evidence type="ECO:0000313" key="10">
    <source>
        <dbReference type="Proteomes" id="UP000064243"/>
    </source>
</evidence>
<evidence type="ECO:0000256" key="3">
    <source>
        <dbReference type="ARBA" id="ARBA00022989"/>
    </source>
</evidence>
<organism evidence="9 10">
    <name type="scientific">Thiobacillus denitrificans</name>
    <dbReference type="NCBI Taxonomy" id="36861"/>
    <lineage>
        <taxon>Bacteria</taxon>
        <taxon>Pseudomonadati</taxon>
        <taxon>Pseudomonadota</taxon>
        <taxon>Betaproteobacteria</taxon>
        <taxon>Nitrosomonadales</taxon>
        <taxon>Thiobacillaceae</taxon>
        <taxon>Thiobacillus</taxon>
    </lineage>
</organism>
<keyword evidence="9" id="KW-0282">Flagellum</keyword>
<keyword evidence="5 7" id="KW-0975">Bacterial flagellum</keyword>
<keyword evidence="1 7" id="KW-1003">Cell membrane</keyword>
<dbReference type="PATRIC" id="fig|36861.3.peg.1383"/>
<evidence type="ECO:0000256" key="8">
    <source>
        <dbReference type="SAM" id="SignalP"/>
    </source>
</evidence>
<keyword evidence="4 7" id="KW-0472">Membrane</keyword>
<keyword evidence="2 7" id="KW-0812">Transmembrane</keyword>
<dbReference type="Pfam" id="PF04347">
    <property type="entry name" value="FliO"/>
    <property type="match status" value="1"/>
</dbReference>
<dbReference type="PANTHER" id="PTHR38766">
    <property type="entry name" value="FLAGELLAR PROTEIN FLIO"/>
    <property type="match status" value="1"/>
</dbReference>
<protein>
    <recommendedName>
        <fullName evidence="7">Flagellar protein</fullName>
    </recommendedName>
</protein>
<dbReference type="PANTHER" id="PTHR38766:SF1">
    <property type="entry name" value="FLAGELLAR PROTEIN FLIO"/>
    <property type="match status" value="1"/>
</dbReference>
<dbReference type="EMBL" id="LDUG01000021">
    <property type="protein sequence ID" value="KVW96186.1"/>
    <property type="molecule type" value="Genomic_DNA"/>
</dbReference>
<dbReference type="AlphaFoldDB" id="A0A106BPE0"/>
<dbReference type="NCBIfam" id="TIGR03500">
    <property type="entry name" value="FliO_TIGR"/>
    <property type="match status" value="1"/>
</dbReference>
<dbReference type="InterPro" id="IPR052205">
    <property type="entry name" value="FliO/MopB"/>
</dbReference>
<dbReference type="Proteomes" id="UP000064243">
    <property type="component" value="Unassembled WGS sequence"/>
</dbReference>
<gene>
    <name evidence="9" type="ORF">ABW22_08625</name>
</gene>
<evidence type="ECO:0000256" key="4">
    <source>
        <dbReference type="ARBA" id="ARBA00023136"/>
    </source>
</evidence>
<proteinExistence type="inferred from homology"/>
<keyword evidence="9" id="KW-0966">Cell projection</keyword>
<evidence type="ECO:0000313" key="9">
    <source>
        <dbReference type="EMBL" id="KVW96186.1"/>
    </source>
</evidence>
<evidence type="ECO:0000256" key="1">
    <source>
        <dbReference type="ARBA" id="ARBA00022475"/>
    </source>
</evidence>
<feature type="transmembrane region" description="Helical" evidence="7">
    <location>
        <begin position="34"/>
        <end position="55"/>
    </location>
</feature>
<accession>A0A106BPE0</accession>
<name>A0A106BPE0_THIDE</name>
<comment type="caution">
    <text evidence="9">The sequence shown here is derived from an EMBL/GenBank/DDBJ whole genome shotgun (WGS) entry which is preliminary data.</text>
</comment>
<keyword evidence="10" id="KW-1185">Reference proteome</keyword>
<dbReference type="GO" id="GO:0005886">
    <property type="term" value="C:plasma membrane"/>
    <property type="evidence" value="ECO:0007669"/>
    <property type="project" value="UniProtKB-SubCell"/>
</dbReference>
<comment type="similarity">
    <text evidence="6 7">Belongs to the FliO/MopB family.</text>
</comment>
<sequence>MAACTLLSLPALALATGTPVAAPAEPAISAAGSLLQVFIGLVAVLLLIAGTAWVAKRLGVTQGGSTSLLRVVSSASVGTRERVVVVEVGESWLVVGVAPGSVNALMTLPKGDIQSATTPGLNASFAARLHQMIEKRRVK</sequence>
<keyword evidence="9" id="KW-0969">Cilium</keyword>
<dbReference type="InterPro" id="IPR022781">
    <property type="entry name" value="Flagellar_biosynth_FliO"/>
</dbReference>
<evidence type="ECO:0000256" key="2">
    <source>
        <dbReference type="ARBA" id="ARBA00022692"/>
    </source>
</evidence>
<reference evidence="9 10" key="1">
    <citation type="journal article" date="2015" name="Appl. Environ. Microbiol.">
        <title>Aerobic and Anaerobic Thiosulfate Oxidation by a Cold-Adapted, Subglacial Chemoautotroph.</title>
        <authorList>
            <person name="Harrold Z.R."/>
            <person name="Skidmore M.L."/>
            <person name="Hamilton T.L."/>
            <person name="Desch L."/>
            <person name="Amada K."/>
            <person name="van Gelder W."/>
            <person name="Glover K."/>
            <person name="Roden E.E."/>
            <person name="Boyd E.S."/>
        </authorList>
    </citation>
    <scope>NUCLEOTIDE SEQUENCE [LARGE SCALE GENOMIC DNA]</scope>
    <source>
        <strain evidence="9 10">RG</strain>
    </source>
</reference>
<evidence type="ECO:0000256" key="6">
    <source>
        <dbReference type="ARBA" id="ARBA00037937"/>
    </source>
</evidence>